<keyword evidence="4" id="KW-1185">Reference proteome</keyword>
<accession>A0A553FUQ8</accession>
<sequence>MNWYKRAAIVLLAPLALVACSSESGSAHEESESESASPHVSSVSAAAPAEEGACATEFDVPALLEAMPEEFAGLAHDPTYDAGEPDGWGRFYQADGLQFMVGSSYLDEKETDPCPQDNEQAARDVRSFVAEDYQRQERENGEEVKPFEDLDFTEGGRYFACAKHPEVDLRQFFCVTTVGNAEVINYMFRHSMGDAKDVEDMKSASKELAAIIDSVA</sequence>
<keyword evidence="2" id="KW-0732">Signal</keyword>
<gene>
    <name evidence="3" type="ORF">FNY97_08565</name>
</gene>
<feature type="chain" id="PRO_5038842703" description="DUF3558 domain-containing protein" evidence="2">
    <location>
        <begin position="28"/>
        <end position="216"/>
    </location>
</feature>
<evidence type="ECO:0000313" key="4">
    <source>
        <dbReference type="Proteomes" id="UP000320443"/>
    </source>
</evidence>
<dbReference type="Proteomes" id="UP000320443">
    <property type="component" value="Unassembled WGS sequence"/>
</dbReference>
<dbReference type="RefSeq" id="WP_144013666.1">
    <property type="nucleotide sequence ID" value="NZ_VKDK01000013.1"/>
</dbReference>
<evidence type="ECO:0000313" key="3">
    <source>
        <dbReference type="EMBL" id="TRX60985.1"/>
    </source>
</evidence>
<feature type="compositionally biased region" description="Low complexity" evidence="1">
    <location>
        <begin position="34"/>
        <end position="48"/>
    </location>
</feature>
<comment type="caution">
    <text evidence="3">The sequence shown here is derived from an EMBL/GenBank/DDBJ whole genome shotgun (WGS) entry which is preliminary data.</text>
</comment>
<organism evidence="3 4">
    <name type="scientific">Corynebacterium hiratae</name>
    <dbReference type="NCBI Taxonomy" id="3139423"/>
    <lineage>
        <taxon>Bacteria</taxon>
        <taxon>Bacillati</taxon>
        <taxon>Actinomycetota</taxon>
        <taxon>Actinomycetes</taxon>
        <taxon>Mycobacteriales</taxon>
        <taxon>Corynebacteriaceae</taxon>
        <taxon>Corynebacterium</taxon>
    </lineage>
</organism>
<dbReference type="AlphaFoldDB" id="A0A553FUQ8"/>
<evidence type="ECO:0000256" key="1">
    <source>
        <dbReference type="SAM" id="MobiDB-lite"/>
    </source>
</evidence>
<protein>
    <recommendedName>
        <fullName evidence="5">DUF3558 domain-containing protein</fullName>
    </recommendedName>
</protein>
<reference evidence="3 4" key="1">
    <citation type="submission" date="2019-07" db="EMBL/GenBank/DDBJ databases">
        <title>Draft genome of C. aurimucosum strain 2274.</title>
        <authorList>
            <person name="Pacheco L.G.C."/>
            <person name="Aguiar E.R.G.R."/>
            <person name="Santos C.S."/>
            <person name="Rocha D.J.P.G."/>
            <person name="Sant'Anna L.O."/>
            <person name="Mattos-Guaraldi A.L."/>
            <person name="Santos L.S."/>
        </authorList>
    </citation>
    <scope>NUCLEOTIDE SEQUENCE [LARGE SCALE GENOMIC DNA]</scope>
    <source>
        <strain evidence="3 4">2274</strain>
    </source>
</reference>
<dbReference type="PROSITE" id="PS51257">
    <property type="entry name" value="PROKAR_LIPOPROTEIN"/>
    <property type="match status" value="1"/>
</dbReference>
<evidence type="ECO:0000256" key="2">
    <source>
        <dbReference type="SAM" id="SignalP"/>
    </source>
</evidence>
<feature type="signal peptide" evidence="2">
    <location>
        <begin position="1"/>
        <end position="27"/>
    </location>
</feature>
<feature type="region of interest" description="Disordered" evidence="1">
    <location>
        <begin position="26"/>
        <end position="48"/>
    </location>
</feature>
<proteinExistence type="predicted"/>
<evidence type="ECO:0008006" key="5">
    <source>
        <dbReference type="Google" id="ProtNLM"/>
    </source>
</evidence>
<name>A0A553FUQ8_9CORY</name>
<dbReference type="EMBL" id="VKDK01000013">
    <property type="protein sequence ID" value="TRX60985.1"/>
    <property type="molecule type" value="Genomic_DNA"/>
</dbReference>